<evidence type="ECO:0008006" key="3">
    <source>
        <dbReference type="Google" id="ProtNLM"/>
    </source>
</evidence>
<dbReference type="EMBL" id="JRHC01000004">
    <property type="protein sequence ID" value="KJF42920.1"/>
    <property type="molecule type" value="Genomic_DNA"/>
</dbReference>
<reference evidence="1 2" key="1">
    <citation type="submission" date="2014-09" db="EMBL/GenBank/DDBJ databases">
        <title>Draft Genome Sequence of Draconibacterium sp. JN14CK-3.</title>
        <authorList>
            <person name="Dong C."/>
            <person name="Lai Q."/>
            <person name="Shao Z."/>
        </authorList>
    </citation>
    <scope>NUCLEOTIDE SEQUENCE [LARGE SCALE GENOMIC DNA]</scope>
    <source>
        <strain evidence="1 2">JN14CK-3</strain>
    </source>
</reference>
<organism evidence="1 2">
    <name type="scientific">Draconibacterium sediminis</name>
    <dbReference type="NCBI Taxonomy" id="1544798"/>
    <lineage>
        <taxon>Bacteria</taxon>
        <taxon>Pseudomonadati</taxon>
        <taxon>Bacteroidota</taxon>
        <taxon>Bacteroidia</taxon>
        <taxon>Marinilabiliales</taxon>
        <taxon>Prolixibacteraceae</taxon>
        <taxon>Draconibacterium</taxon>
    </lineage>
</organism>
<dbReference type="STRING" id="1544798.LH29_16060"/>
<dbReference type="RefSeq" id="WP_045031378.1">
    <property type="nucleotide sequence ID" value="NZ_JRHC01000004.1"/>
</dbReference>
<proteinExistence type="predicted"/>
<dbReference type="OrthoDB" id="1110209at2"/>
<dbReference type="PROSITE" id="PS51257">
    <property type="entry name" value="PROKAR_LIPOPROTEIN"/>
    <property type="match status" value="1"/>
</dbReference>
<dbReference type="InterPro" id="IPR025366">
    <property type="entry name" value="DUF4270"/>
</dbReference>
<protein>
    <recommendedName>
        <fullName evidence="3">DUF4270 domain-containing protein</fullName>
    </recommendedName>
</protein>
<evidence type="ECO:0000313" key="2">
    <source>
        <dbReference type="Proteomes" id="UP000032544"/>
    </source>
</evidence>
<dbReference type="AlphaFoldDB" id="A0A0D8J7G4"/>
<dbReference type="Pfam" id="PF14092">
    <property type="entry name" value="DUF4270"/>
    <property type="match status" value="1"/>
</dbReference>
<sequence length="457" mass="51083">MKYNTVQLLKIVGGLFVLVNILVACNSEQNDLGLGILPDEDLINVRNISVSDKIASYTFTEDGIITNKGATNLLGTLNDPVFGKTTANYATQFRLTSFPDFGTNPVVDSVRLYLFYRNIYGDTITTQHVKVYEMETYLDPDAEYTQDIDLKSMASDVPLAEFDYTPKVVLDSATQDTNYQLLTIPLDNTLGEKLIGADSLDMISNDVFLQYFKGLLLESADVSGEGSLVTLHTASTSTFQGSALLVYYNNDENTVLLEDDEDPDTLSQAYLITKYSLRVNEFKHDYTDAPFLADLDQEDEESDLIYVQPTGGLKSRIAISGLESWKDSTNMGINKAEIIFHVDKDASNIDNYPPPSQLMFTFVAPDGEEYRPIDYFFNPTFYGGVLDTSDYTYTFNITQHVQRIIDYPDPADTVNYVGNQGFYLTTGQRADIANRVILKGAKQGGIDMRITYSKFLD</sequence>
<name>A0A0D8J7G4_9BACT</name>
<keyword evidence="2" id="KW-1185">Reference proteome</keyword>
<evidence type="ECO:0000313" key="1">
    <source>
        <dbReference type="EMBL" id="KJF42920.1"/>
    </source>
</evidence>
<accession>A0A0D8J7G4</accession>
<gene>
    <name evidence="1" type="ORF">LH29_16060</name>
</gene>
<comment type="caution">
    <text evidence="1">The sequence shown here is derived from an EMBL/GenBank/DDBJ whole genome shotgun (WGS) entry which is preliminary data.</text>
</comment>
<dbReference type="Proteomes" id="UP000032544">
    <property type="component" value="Unassembled WGS sequence"/>
</dbReference>